<dbReference type="AlphaFoldDB" id="A0AAN7SKD2"/>
<proteinExistence type="predicted"/>
<accession>A0AAN7SKD2</accession>
<dbReference type="InterPro" id="IPR025398">
    <property type="entry name" value="DUF4371"/>
</dbReference>
<dbReference type="Proteomes" id="UP001353858">
    <property type="component" value="Unassembled WGS sequence"/>
</dbReference>
<dbReference type="EMBL" id="JARPUR010000008">
    <property type="protein sequence ID" value="KAK4872158.1"/>
    <property type="molecule type" value="Genomic_DNA"/>
</dbReference>
<evidence type="ECO:0000259" key="1">
    <source>
        <dbReference type="Pfam" id="PF14291"/>
    </source>
</evidence>
<gene>
    <name evidence="2" type="ORF">RN001_016282</name>
</gene>
<feature type="domain" description="DUF4371" evidence="1">
    <location>
        <begin position="5"/>
        <end position="93"/>
    </location>
</feature>
<protein>
    <recommendedName>
        <fullName evidence="1">DUF4371 domain-containing protein</fullName>
    </recommendedName>
</protein>
<reference evidence="3" key="1">
    <citation type="submission" date="2023-01" db="EMBL/GenBank/DDBJ databases">
        <title>Key to firefly adult light organ development and bioluminescence: homeobox transcription factors regulate luciferase expression and transportation to peroxisome.</title>
        <authorList>
            <person name="Fu X."/>
        </authorList>
    </citation>
    <scope>NUCLEOTIDE SEQUENCE [LARGE SCALE GENOMIC DNA]</scope>
</reference>
<sequence>MGEQVRSSILLRIKKAKYFSILCDKTTDSAKMEQLTLCVRCVDVEKFMIREDFLGFVEMESTRGLEIKKGIVAELSRMGLSLSNLCGQGYDGYGWSSQRCTCNYIKRTTFRILHSLL</sequence>
<name>A0AAN7SKD2_9COLE</name>
<evidence type="ECO:0000313" key="3">
    <source>
        <dbReference type="Proteomes" id="UP001353858"/>
    </source>
</evidence>
<dbReference type="PANTHER" id="PTHR45749">
    <property type="match status" value="1"/>
</dbReference>
<comment type="caution">
    <text evidence="2">The sequence shown here is derived from an EMBL/GenBank/DDBJ whole genome shotgun (WGS) entry which is preliminary data.</text>
</comment>
<evidence type="ECO:0000313" key="2">
    <source>
        <dbReference type="EMBL" id="KAK4872158.1"/>
    </source>
</evidence>
<dbReference type="Pfam" id="PF14291">
    <property type="entry name" value="DUF4371"/>
    <property type="match status" value="1"/>
</dbReference>
<keyword evidence="3" id="KW-1185">Reference proteome</keyword>
<organism evidence="2 3">
    <name type="scientific">Aquatica leii</name>
    <dbReference type="NCBI Taxonomy" id="1421715"/>
    <lineage>
        <taxon>Eukaryota</taxon>
        <taxon>Metazoa</taxon>
        <taxon>Ecdysozoa</taxon>
        <taxon>Arthropoda</taxon>
        <taxon>Hexapoda</taxon>
        <taxon>Insecta</taxon>
        <taxon>Pterygota</taxon>
        <taxon>Neoptera</taxon>
        <taxon>Endopterygota</taxon>
        <taxon>Coleoptera</taxon>
        <taxon>Polyphaga</taxon>
        <taxon>Elateriformia</taxon>
        <taxon>Elateroidea</taxon>
        <taxon>Lampyridae</taxon>
        <taxon>Luciolinae</taxon>
        <taxon>Aquatica</taxon>
    </lineage>
</organism>
<dbReference type="PANTHER" id="PTHR45749:SF21">
    <property type="entry name" value="DUF4371 DOMAIN-CONTAINING PROTEIN"/>
    <property type="match status" value="1"/>
</dbReference>